<evidence type="ECO:0000256" key="3">
    <source>
        <dbReference type="ARBA" id="ARBA00022630"/>
    </source>
</evidence>
<dbReference type="Pfam" id="PF00732">
    <property type="entry name" value="GMC_oxred_N"/>
    <property type="match status" value="1"/>
</dbReference>
<feature type="region of interest" description="Disordered" evidence="6">
    <location>
        <begin position="74"/>
        <end position="95"/>
    </location>
</feature>
<dbReference type="KEGG" id="pvac:HC248_01972"/>
<evidence type="ECO:0000256" key="5">
    <source>
        <dbReference type="RuleBase" id="RU003968"/>
    </source>
</evidence>
<accession>A0A6H2HA40</accession>
<dbReference type="PANTHER" id="PTHR11552:SF147">
    <property type="entry name" value="CHOLINE DEHYDROGENASE, MITOCHONDRIAL"/>
    <property type="match status" value="1"/>
</dbReference>
<evidence type="ECO:0000256" key="6">
    <source>
        <dbReference type="SAM" id="MobiDB-lite"/>
    </source>
</evidence>
<evidence type="ECO:0000256" key="1">
    <source>
        <dbReference type="ARBA" id="ARBA00001974"/>
    </source>
</evidence>
<dbReference type="GO" id="GO:0019285">
    <property type="term" value="P:glycine betaine biosynthetic process from choline"/>
    <property type="evidence" value="ECO:0007669"/>
    <property type="project" value="TreeGrafter"/>
</dbReference>
<dbReference type="GO" id="GO:0008812">
    <property type="term" value="F:choline dehydrogenase activity"/>
    <property type="evidence" value="ECO:0007669"/>
    <property type="project" value="UniProtKB-EC"/>
</dbReference>
<keyword evidence="8" id="KW-0560">Oxidoreductase</keyword>
<feature type="domain" description="Glucose-methanol-choline oxidoreductase N-terminal" evidence="7">
    <location>
        <begin position="19"/>
        <end position="42"/>
    </location>
</feature>
<dbReference type="Gene3D" id="3.50.50.60">
    <property type="entry name" value="FAD/NAD(P)-binding domain"/>
    <property type="match status" value="1"/>
</dbReference>
<dbReference type="InterPro" id="IPR000172">
    <property type="entry name" value="GMC_OxRdtase_N"/>
</dbReference>
<evidence type="ECO:0000256" key="4">
    <source>
        <dbReference type="ARBA" id="ARBA00022827"/>
    </source>
</evidence>
<evidence type="ECO:0000313" key="8">
    <source>
        <dbReference type="EMBL" id="QJC56663.1"/>
    </source>
</evidence>
<comment type="cofactor">
    <cofactor evidence="1">
        <name>FAD</name>
        <dbReference type="ChEBI" id="CHEBI:57692"/>
    </cofactor>
</comment>
<evidence type="ECO:0000256" key="2">
    <source>
        <dbReference type="ARBA" id="ARBA00010790"/>
    </source>
</evidence>
<dbReference type="GO" id="GO:0050660">
    <property type="term" value="F:flavin adenine dinucleotide binding"/>
    <property type="evidence" value="ECO:0007669"/>
    <property type="project" value="InterPro"/>
</dbReference>
<keyword evidence="3 5" id="KW-0285">Flavoprotein</keyword>
<dbReference type="PANTHER" id="PTHR11552">
    <property type="entry name" value="GLUCOSE-METHANOL-CHOLINE GMC OXIDOREDUCTASE"/>
    <property type="match status" value="1"/>
</dbReference>
<name>A0A6H2HA40_9BURK</name>
<keyword evidence="4 5" id="KW-0274">FAD</keyword>
<keyword evidence="9" id="KW-1185">Reference proteome</keyword>
<dbReference type="Gene3D" id="3.30.560.10">
    <property type="entry name" value="Glucose Oxidase, domain 3"/>
    <property type="match status" value="1"/>
</dbReference>
<dbReference type="SUPFAM" id="SSF51905">
    <property type="entry name" value="FAD/NAD(P)-binding domain"/>
    <property type="match status" value="1"/>
</dbReference>
<dbReference type="EC" id="1.1.99.1" evidence="8"/>
<reference evidence="8 9" key="1">
    <citation type="submission" date="2020-04" db="EMBL/GenBank/DDBJ databases">
        <title>Complete genome of a Psychrophilic, Marine, Gas Vacuolate Bacterium Polaromonas vacuolata KCTC 22033T.</title>
        <authorList>
            <person name="Hwang K."/>
            <person name="Kim K.M."/>
        </authorList>
    </citation>
    <scope>NUCLEOTIDE SEQUENCE [LARGE SCALE GENOMIC DNA]</scope>
    <source>
        <strain evidence="8 9">KCTC 22033</strain>
    </source>
</reference>
<dbReference type="AlphaFoldDB" id="A0A6H2HA40"/>
<sequence length="95" mass="10390">MKLNPNRIWATAAWSAGRGKGLGGSSLINGMCYIRGNAMDYDGWAQRAGLEDWSYADCLPYFRKAETRDIGANDYHGDSGPLSVTTPKGGQQRFV</sequence>
<evidence type="ECO:0000259" key="7">
    <source>
        <dbReference type="PROSITE" id="PS00623"/>
    </source>
</evidence>
<proteinExistence type="inferred from homology"/>
<protein>
    <submittedName>
        <fullName evidence="8">Oxygen-dependent choline dehydrogenase</fullName>
        <ecNumber evidence="8">1.1.99.1</ecNumber>
    </submittedName>
</protein>
<dbReference type="Proteomes" id="UP000502041">
    <property type="component" value="Chromosome"/>
</dbReference>
<gene>
    <name evidence="8" type="primary">betA_4</name>
    <name evidence="8" type="ORF">HC248_01972</name>
</gene>
<dbReference type="RefSeq" id="WP_337778940.1">
    <property type="nucleotide sequence ID" value="NZ_CP051461.1"/>
</dbReference>
<dbReference type="InterPro" id="IPR012132">
    <property type="entry name" value="GMC_OxRdtase"/>
</dbReference>
<dbReference type="EMBL" id="CP051461">
    <property type="protein sequence ID" value="QJC56663.1"/>
    <property type="molecule type" value="Genomic_DNA"/>
</dbReference>
<feature type="compositionally biased region" description="Polar residues" evidence="6">
    <location>
        <begin position="82"/>
        <end position="95"/>
    </location>
</feature>
<dbReference type="GO" id="GO:0016020">
    <property type="term" value="C:membrane"/>
    <property type="evidence" value="ECO:0007669"/>
    <property type="project" value="TreeGrafter"/>
</dbReference>
<organism evidence="8 9">
    <name type="scientific">Polaromonas vacuolata</name>
    <dbReference type="NCBI Taxonomy" id="37448"/>
    <lineage>
        <taxon>Bacteria</taxon>
        <taxon>Pseudomonadati</taxon>
        <taxon>Pseudomonadota</taxon>
        <taxon>Betaproteobacteria</taxon>
        <taxon>Burkholderiales</taxon>
        <taxon>Comamonadaceae</taxon>
        <taxon>Polaromonas</taxon>
    </lineage>
</organism>
<dbReference type="InterPro" id="IPR036188">
    <property type="entry name" value="FAD/NAD-bd_sf"/>
</dbReference>
<dbReference type="PROSITE" id="PS00623">
    <property type="entry name" value="GMC_OXRED_1"/>
    <property type="match status" value="1"/>
</dbReference>
<evidence type="ECO:0000313" key="9">
    <source>
        <dbReference type="Proteomes" id="UP000502041"/>
    </source>
</evidence>
<comment type="similarity">
    <text evidence="2 5">Belongs to the GMC oxidoreductase family.</text>
</comment>